<dbReference type="AlphaFoldDB" id="A0A2T0X6S8"/>
<sequence>MPDARFADGDGRPLRLLARDADDLGVLAALCQDAVLTGADMAWDRRSRTFGLLLGRVRREVPSDPPERVRAVLAFEDVTRVQSDGVGRGADEVLSLLDLSWEGGEDCAGVLLLTFAGDGAVRLEVEALGAQLWDVTKPYAAVSGKIPDHSD</sequence>
<organism evidence="1 2">
    <name type="scientific">Hasllibacter halocynthiae</name>
    <dbReference type="NCBI Taxonomy" id="595589"/>
    <lineage>
        <taxon>Bacteria</taxon>
        <taxon>Pseudomonadati</taxon>
        <taxon>Pseudomonadota</taxon>
        <taxon>Alphaproteobacteria</taxon>
        <taxon>Rhodobacterales</taxon>
        <taxon>Roseobacteraceae</taxon>
        <taxon>Hasllibacter</taxon>
    </lineage>
</organism>
<comment type="caution">
    <text evidence="1">The sequence shown here is derived from an EMBL/GenBank/DDBJ whole genome shotgun (WGS) entry which is preliminary data.</text>
</comment>
<dbReference type="EMBL" id="PVTT01000001">
    <property type="protein sequence ID" value="PRY94627.1"/>
    <property type="molecule type" value="Genomic_DNA"/>
</dbReference>
<evidence type="ECO:0000313" key="1">
    <source>
        <dbReference type="EMBL" id="PRY94627.1"/>
    </source>
</evidence>
<evidence type="ECO:0008006" key="3">
    <source>
        <dbReference type="Google" id="ProtNLM"/>
    </source>
</evidence>
<keyword evidence="2" id="KW-1185">Reference proteome</keyword>
<dbReference type="Proteomes" id="UP000238801">
    <property type="component" value="Unassembled WGS sequence"/>
</dbReference>
<name>A0A2T0X6S8_9RHOB</name>
<dbReference type="RefSeq" id="WP_106159110.1">
    <property type="nucleotide sequence ID" value="NZ_PVTT01000001.1"/>
</dbReference>
<gene>
    <name evidence="1" type="ORF">BCF33_0220</name>
</gene>
<proteinExistence type="predicted"/>
<evidence type="ECO:0000313" key="2">
    <source>
        <dbReference type="Proteomes" id="UP000238801"/>
    </source>
</evidence>
<dbReference type="OrthoDB" id="9806367at2"/>
<dbReference type="InterPro" id="IPR021335">
    <property type="entry name" value="DUF2948"/>
</dbReference>
<accession>A0A2T0X6S8</accession>
<reference evidence="1 2" key="1">
    <citation type="submission" date="2018-03" db="EMBL/GenBank/DDBJ databases">
        <title>Genomic Encyclopedia of Archaeal and Bacterial Type Strains, Phase II (KMG-II): from individual species to whole genera.</title>
        <authorList>
            <person name="Goeker M."/>
        </authorList>
    </citation>
    <scope>NUCLEOTIDE SEQUENCE [LARGE SCALE GENOMIC DNA]</scope>
    <source>
        <strain evidence="1 2">DSM 29318</strain>
    </source>
</reference>
<dbReference type="Pfam" id="PF11164">
    <property type="entry name" value="DUF2948"/>
    <property type="match status" value="1"/>
</dbReference>
<protein>
    <recommendedName>
        <fullName evidence="3">DUF2948 family protein</fullName>
    </recommendedName>
</protein>